<dbReference type="InterPro" id="IPR011016">
    <property type="entry name" value="Znf_RING-CH"/>
</dbReference>
<evidence type="ECO:0000256" key="4">
    <source>
        <dbReference type="SAM" id="MobiDB-lite"/>
    </source>
</evidence>
<keyword evidence="2" id="KW-0863">Zinc-finger</keyword>
<dbReference type="PANTHER" id="PTHR46214">
    <property type="entry name" value="ZINC FINGER, RING-CH-TYPE"/>
    <property type="match status" value="1"/>
</dbReference>
<dbReference type="AlphaFoldDB" id="A0AAV8GR51"/>
<evidence type="ECO:0000256" key="3">
    <source>
        <dbReference type="ARBA" id="ARBA00022833"/>
    </source>
</evidence>
<feature type="compositionally biased region" description="Low complexity" evidence="4">
    <location>
        <begin position="1"/>
        <end position="17"/>
    </location>
</feature>
<protein>
    <submittedName>
        <fullName evidence="7">RING/FYVE/PHD zinc finger superfamily protein</fullName>
    </submittedName>
</protein>
<evidence type="ECO:0000313" key="7">
    <source>
        <dbReference type="EMBL" id="KAJ4806799.1"/>
    </source>
</evidence>
<evidence type="ECO:0000259" key="6">
    <source>
        <dbReference type="PROSITE" id="PS51292"/>
    </source>
</evidence>
<sequence length="196" mass="21454">MQSLPSAPSSPLSNPTPHEGAEENNTTSSGGPHESEPCVVVDLRLESTEVELSGTRLSSVSNSGSEKACRICHISSALADTGSEVIQLGCGCKNWLGVAHQHCAETWFKIKGDRRCEICGLHAKNITGILENRQFMDIWHGRAVAVAVQVQHSTNPSLSEERCLFWKENQLLCNIIIASVLVAFIVPWFLRVNMFL</sequence>
<proteinExistence type="predicted"/>
<dbReference type="PANTHER" id="PTHR46214:SF8">
    <property type="entry name" value="RING_FYVE_PHD ZINC FINGER SUPERFAMILY PROTEIN"/>
    <property type="match status" value="1"/>
</dbReference>
<gene>
    <name evidence="7" type="ORF">LUZ62_019365</name>
</gene>
<dbReference type="Proteomes" id="UP001140206">
    <property type="component" value="Chromosome 1"/>
</dbReference>
<comment type="caution">
    <text evidence="7">The sequence shown here is derived from an EMBL/GenBank/DDBJ whole genome shotgun (WGS) entry which is preliminary data.</text>
</comment>
<dbReference type="SMART" id="SM00744">
    <property type="entry name" value="RINGv"/>
    <property type="match status" value="1"/>
</dbReference>
<dbReference type="Pfam" id="PF12906">
    <property type="entry name" value="RINGv"/>
    <property type="match status" value="1"/>
</dbReference>
<keyword evidence="5" id="KW-1133">Transmembrane helix</keyword>
<keyword evidence="5" id="KW-0812">Transmembrane</keyword>
<keyword evidence="3" id="KW-0862">Zinc</keyword>
<feature type="transmembrane region" description="Helical" evidence="5">
    <location>
        <begin position="171"/>
        <end position="190"/>
    </location>
</feature>
<keyword evidence="8" id="KW-1185">Reference proteome</keyword>
<keyword evidence="5" id="KW-0472">Membrane</keyword>
<dbReference type="SUPFAM" id="SSF57850">
    <property type="entry name" value="RING/U-box"/>
    <property type="match status" value="1"/>
</dbReference>
<feature type="domain" description="RING-CH-type" evidence="6">
    <location>
        <begin position="61"/>
        <end position="126"/>
    </location>
</feature>
<dbReference type="EMBL" id="JAMFTS010000001">
    <property type="protein sequence ID" value="KAJ4806799.1"/>
    <property type="molecule type" value="Genomic_DNA"/>
</dbReference>
<evidence type="ECO:0000256" key="2">
    <source>
        <dbReference type="ARBA" id="ARBA00022771"/>
    </source>
</evidence>
<dbReference type="InterPro" id="IPR013083">
    <property type="entry name" value="Znf_RING/FYVE/PHD"/>
</dbReference>
<dbReference type="Gene3D" id="3.30.40.10">
    <property type="entry name" value="Zinc/RING finger domain, C3HC4 (zinc finger)"/>
    <property type="match status" value="1"/>
</dbReference>
<accession>A0AAV8GR51</accession>
<reference evidence="7" key="1">
    <citation type="submission" date="2022-08" db="EMBL/GenBank/DDBJ databases">
        <authorList>
            <person name="Marques A."/>
        </authorList>
    </citation>
    <scope>NUCLEOTIDE SEQUENCE</scope>
    <source>
        <strain evidence="7">RhyPub2mFocal</strain>
        <tissue evidence="7">Leaves</tissue>
    </source>
</reference>
<evidence type="ECO:0000256" key="1">
    <source>
        <dbReference type="ARBA" id="ARBA00022723"/>
    </source>
</evidence>
<name>A0AAV8GR51_9POAL</name>
<organism evidence="7 8">
    <name type="scientific">Rhynchospora pubera</name>
    <dbReference type="NCBI Taxonomy" id="906938"/>
    <lineage>
        <taxon>Eukaryota</taxon>
        <taxon>Viridiplantae</taxon>
        <taxon>Streptophyta</taxon>
        <taxon>Embryophyta</taxon>
        <taxon>Tracheophyta</taxon>
        <taxon>Spermatophyta</taxon>
        <taxon>Magnoliopsida</taxon>
        <taxon>Liliopsida</taxon>
        <taxon>Poales</taxon>
        <taxon>Cyperaceae</taxon>
        <taxon>Cyperoideae</taxon>
        <taxon>Rhynchosporeae</taxon>
        <taxon>Rhynchospora</taxon>
    </lineage>
</organism>
<feature type="region of interest" description="Disordered" evidence="4">
    <location>
        <begin position="1"/>
        <end position="35"/>
    </location>
</feature>
<dbReference type="GO" id="GO:0008270">
    <property type="term" value="F:zinc ion binding"/>
    <property type="evidence" value="ECO:0007669"/>
    <property type="project" value="UniProtKB-KW"/>
</dbReference>
<dbReference type="PROSITE" id="PS51292">
    <property type="entry name" value="ZF_RING_CH"/>
    <property type="match status" value="1"/>
</dbReference>
<evidence type="ECO:0000313" key="8">
    <source>
        <dbReference type="Proteomes" id="UP001140206"/>
    </source>
</evidence>
<keyword evidence="1" id="KW-0479">Metal-binding</keyword>
<evidence type="ECO:0000256" key="5">
    <source>
        <dbReference type="SAM" id="Phobius"/>
    </source>
</evidence>